<dbReference type="Proteomes" id="UP000740926">
    <property type="component" value="Unassembled WGS sequence"/>
</dbReference>
<evidence type="ECO:0000313" key="9">
    <source>
        <dbReference type="Proteomes" id="UP000740926"/>
    </source>
</evidence>
<comment type="subcellular location">
    <subcellularLocation>
        <location evidence="1">Cell membrane</location>
        <topology evidence="1">Multi-pass membrane protein</topology>
    </subcellularLocation>
</comment>
<proteinExistence type="predicted"/>
<accession>A0A9P7C2G8</accession>
<dbReference type="GO" id="GO:0005886">
    <property type="term" value="C:plasma membrane"/>
    <property type="evidence" value="ECO:0007669"/>
    <property type="project" value="UniProtKB-SubCell"/>
</dbReference>
<evidence type="ECO:0000256" key="5">
    <source>
        <dbReference type="ARBA" id="ARBA00023136"/>
    </source>
</evidence>
<reference evidence="8 9" key="1">
    <citation type="journal article" date="2020" name="Microb. Genom.">
        <title>Genetic diversity of clinical and environmental Mucorales isolates obtained from an investigation of mucormycosis cases among solid organ transplant recipients.</title>
        <authorList>
            <person name="Nguyen M.H."/>
            <person name="Kaul D."/>
            <person name="Muto C."/>
            <person name="Cheng S.J."/>
            <person name="Richter R.A."/>
            <person name="Bruno V.M."/>
            <person name="Liu G."/>
            <person name="Beyhan S."/>
            <person name="Sundermann A.J."/>
            <person name="Mounaud S."/>
            <person name="Pasculle A.W."/>
            <person name="Nierman W.C."/>
            <person name="Driscoll E."/>
            <person name="Cumbie R."/>
            <person name="Clancy C.J."/>
            <person name="Dupont C.L."/>
        </authorList>
    </citation>
    <scope>NUCLEOTIDE SEQUENCE [LARGE SCALE GENOMIC DNA]</scope>
    <source>
        <strain evidence="8 9">GL24</strain>
    </source>
</reference>
<evidence type="ECO:0000256" key="3">
    <source>
        <dbReference type="ARBA" id="ARBA00022692"/>
    </source>
</evidence>
<dbReference type="CDD" id="cd06581">
    <property type="entry name" value="TM_PBP1_LivM_like"/>
    <property type="match status" value="1"/>
</dbReference>
<evidence type="ECO:0000256" key="1">
    <source>
        <dbReference type="ARBA" id="ARBA00004651"/>
    </source>
</evidence>
<dbReference type="PANTHER" id="PTHR30482">
    <property type="entry name" value="HIGH-AFFINITY BRANCHED-CHAIN AMINO ACID TRANSPORT SYSTEM PERMEASE"/>
    <property type="match status" value="1"/>
</dbReference>
<feature type="transmembrane region" description="Helical" evidence="7">
    <location>
        <begin position="108"/>
        <end position="127"/>
    </location>
</feature>
<feature type="region of interest" description="Disordered" evidence="6">
    <location>
        <begin position="133"/>
        <end position="157"/>
    </location>
</feature>
<comment type="caution">
    <text evidence="8">The sequence shown here is derived from an EMBL/GenBank/DDBJ whole genome shotgun (WGS) entry which is preliminary data.</text>
</comment>
<dbReference type="GO" id="GO:0015658">
    <property type="term" value="F:branched-chain amino acid transmembrane transporter activity"/>
    <property type="evidence" value="ECO:0007669"/>
    <property type="project" value="InterPro"/>
</dbReference>
<keyword evidence="9" id="KW-1185">Reference proteome</keyword>
<keyword evidence="5 7" id="KW-0472">Membrane</keyword>
<name>A0A9P7C2G8_9FUNG</name>
<evidence type="ECO:0008006" key="10">
    <source>
        <dbReference type="Google" id="ProtNLM"/>
    </source>
</evidence>
<keyword evidence="2" id="KW-1003">Cell membrane</keyword>
<protein>
    <recommendedName>
        <fullName evidence="10">Branched-chain amino acid ABC transporter permease</fullName>
    </recommendedName>
</protein>
<organism evidence="8 9">
    <name type="scientific">Rhizopus delemar</name>
    <dbReference type="NCBI Taxonomy" id="936053"/>
    <lineage>
        <taxon>Eukaryota</taxon>
        <taxon>Fungi</taxon>
        <taxon>Fungi incertae sedis</taxon>
        <taxon>Mucoromycota</taxon>
        <taxon>Mucoromycotina</taxon>
        <taxon>Mucoromycetes</taxon>
        <taxon>Mucorales</taxon>
        <taxon>Mucorineae</taxon>
        <taxon>Rhizopodaceae</taxon>
        <taxon>Rhizopus</taxon>
    </lineage>
</organism>
<dbReference type="InterPro" id="IPR001851">
    <property type="entry name" value="ABC_transp_permease"/>
</dbReference>
<sequence>MLRLRRSPFGMILRATHANPRRVDALGYSVFGVRLTAYVASGVLTGIAGLLLANLTAFASPSYMSWPVSGELIVMVVIGGLGNVLGPIFGAVAYLLMEEAFKSVTQHWMLLIGPVVVVIAMLARGGYGRSRAGRGPAGQAPAQKAQASKAEVKEASV</sequence>
<feature type="transmembrane region" description="Helical" evidence="7">
    <location>
        <begin position="35"/>
        <end position="60"/>
    </location>
</feature>
<keyword evidence="3 7" id="KW-0812">Transmembrane</keyword>
<feature type="transmembrane region" description="Helical" evidence="7">
    <location>
        <begin position="72"/>
        <end position="96"/>
    </location>
</feature>
<evidence type="ECO:0000313" key="8">
    <source>
        <dbReference type="EMBL" id="KAG1532762.1"/>
    </source>
</evidence>
<dbReference type="InterPro" id="IPR043428">
    <property type="entry name" value="LivM-like"/>
</dbReference>
<dbReference type="AlphaFoldDB" id="A0A9P7C2G8"/>
<dbReference type="EMBL" id="JAANIU010009683">
    <property type="protein sequence ID" value="KAG1532762.1"/>
    <property type="molecule type" value="Genomic_DNA"/>
</dbReference>
<dbReference type="Pfam" id="PF02653">
    <property type="entry name" value="BPD_transp_2"/>
    <property type="match status" value="1"/>
</dbReference>
<evidence type="ECO:0000256" key="6">
    <source>
        <dbReference type="SAM" id="MobiDB-lite"/>
    </source>
</evidence>
<gene>
    <name evidence="8" type="ORF">G6F50_016102</name>
</gene>
<dbReference type="PANTHER" id="PTHR30482:SF17">
    <property type="entry name" value="ABC TRANSPORTER ATP-BINDING PROTEIN"/>
    <property type="match status" value="1"/>
</dbReference>
<evidence type="ECO:0000256" key="4">
    <source>
        <dbReference type="ARBA" id="ARBA00022989"/>
    </source>
</evidence>
<keyword evidence="4 7" id="KW-1133">Transmembrane helix</keyword>
<evidence type="ECO:0000256" key="7">
    <source>
        <dbReference type="SAM" id="Phobius"/>
    </source>
</evidence>
<feature type="compositionally biased region" description="Low complexity" evidence="6">
    <location>
        <begin position="133"/>
        <end position="149"/>
    </location>
</feature>
<evidence type="ECO:0000256" key="2">
    <source>
        <dbReference type="ARBA" id="ARBA00022475"/>
    </source>
</evidence>